<dbReference type="RefSeq" id="WP_133875833.1">
    <property type="nucleotide sequence ID" value="NZ_BOMD01000064.1"/>
</dbReference>
<proteinExistence type="predicted"/>
<dbReference type="AlphaFoldDB" id="A0A4R6JYN5"/>
<organism evidence="2 3">
    <name type="scientific">Paractinoplanes brasiliensis</name>
    <dbReference type="NCBI Taxonomy" id="52695"/>
    <lineage>
        <taxon>Bacteria</taxon>
        <taxon>Bacillati</taxon>
        <taxon>Actinomycetota</taxon>
        <taxon>Actinomycetes</taxon>
        <taxon>Micromonosporales</taxon>
        <taxon>Micromonosporaceae</taxon>
        <taxon>Paractinoplanes</taxon>
    </lineage>
</organism>
<evidence type="ECO:0000313" key="3">
    <source>
        <dbReference type="Proteomes" id="UP000294901"/>
    </source>
</evidence>
<accession>A0A4R6JYN5</accession>
<name>A0A4R6JYN5_9ACTN</name>
<protein>
    <recommendedName>
        <fullName evidence="1">DUF6603 domain-containing protein</fullName>
    </recommendedName>
</protein>
<dbReference type="Pfam" id="PF20248">
    <property type="entry name" value="DUF6603"/>
    <property type="match status" value="1"/>
</dbReference>
<evidence type="ECO:0000313" key="2">
    <source>
        <dbReference type="EMBL" id="TDO41859.1"/>
    </source>
</evidence>
<dbReference type="InterPro" id="IPR046538">
    <property type="entry name" value="DUF6603"/>
</dbReference>
<reference evidence="2 3" key="1">
    <citation type="submission" date="2019-03" db="EMBL/GenBank/DDBJ databases">
        <title>Sequencing the genomes of 1000 actinobacteria strains.</title>
        <authorList>
            <person name="Klenk H.-P."/>
        </authorList>
    </citation>
    <scope>NUCLEOTIDE SEQUENCE [LARGE SCALE GENOMIC DNA]</scope>
    <source>
        <strain evidence="2 3">DSM 43805</strain>
    </source>
</reference>
<evidence type="ECO:0000259" key="1">
    <source>
        <dbReference type="Pfam" id="PF20248"/>
    </source>
</evidence>
<feature type="domain" description="DUF6603" evidence="1">
    <location>
        <begin position="427"/>
        <end position="988"/>
    </location>
</feature>
<keyword evidence="3" id="KW-1185">Reference proteome</keyword>
<dbReference type="EMBL" id="SNWR01000001">
    <property type="protein sequence ID" value="TDO41859.1"/>
    <property type="molecule type" value="Genomic_DNA"/>
</dbReference>
<dbReference type="OrthoDB" id="535891at2"/>
<sequence length="1137" mass="120498">MADETAQIIRLAAWLGRALGSADALFADLDTEQLGLTLPPAVLGDPAVASRAEQCAAKSVVLRDRSDALAASATAGDETAMPAAFVRLGAALGEFAVALADLVTSVRAAITPATVPDPAERAGAEDFAAGLAKVMADYAIGAAITDETPTLGLILRLLGLLDWSESHADPANPLSQRHVRRRLQLDRFQGLVNEPEAHLRDTLGWGAADFDPLDLFTLITDLFPDESDVSAGLDGGEPFLQLGAFRLQRDPATVPPGLTLLFLGRLGAALDERFDVFDGWDIVFQASMRLLGQIRGAISPPLNVRLIPPAEIGGEVRLFLERRLDARPFDLVAGNGLVTMSVDNLGLGVGLEAAWNPADGAATINPLLFANLTKLSLKLGSDDADSFIGSLLSGADVQGEFDLGLEWSGDLGMRVTASGGIEIALPIHKNLGPVTLETVYLALRILADGTLAWETSAALTGTIGPLSAAVDRIGAQLDLRFATGADAAFGPFDLALGFKPPNGIGLAVDAGVVKGGGYLYIDAERGEYAGALELVFSGFLTLTAVGIITTKNPDGTPGFSLLMIITAQFGTPFQLGFGFVLVGVGGLLGLNRSMNLDALAEGVRSGAITSVMFPENVVENAPRIISDLRRFFPAHEGTFLIGPMVKLGWGTPPLITASIGIIIEIPGNVAIVGVLRVVLPTEEASVLRLQVNLIGAIEFDKQRLWFFAALYESRVVFITLEGEMGLLVAWGSDANFVLSVGGFHPQFSPPPLPFPSPRRLAFSILDESWGRIRVSGYFAVTSNTVQLGASVELFFGLDEVSVSGHFGFDALFQFNPFYFVLEISAGVELKVFGLGLFGISLKLSLEGPTPWHAKGYGKLSLLFFSIKANFDFTWGEQQDSGLPPIAVLPPLAAELANPGNWKAIAPGASTVLVTLRPLPDSDALVLHPLGSLHVSQRYVPLSITLDKVGTQKPSDGTKFEVTALGGLARVGDAEEPFAIAQFQDFTDAQKLSKPAFENQRSGLQLAPADQSMATGRAVERHVRYETVILDRNRPRVVIVLYAFLQVLFRHFLGGASVARSPLSQNIKTQFDPYAEKIVVGKGGFVVASTVDNTPIHEDAVFPSAARAEEHLAAQLAADPGLRGNTHVIPMAEVAGAA</sequence>
<dbReference type="Proteomes" id="UP000294901">
    <property type="component" value="Unassembled WGS sequence"/>
</dbReference>
<gene>
    <name evidence="2" type="ORF">C8E87_5612</name>
</gene>
<comment type="caution">
    <text evidence="2">The sequence shown here is derived from an EMBL/GenBank/DDBJ whole genome shotgun (WGS) entry which is preliminary data.</text>
</comment>